<comment type="caution">
    <text evidence="1">The sequence shown here is derived from an EMBL/GenBank/DDBJ whole genome shotgun (WGS) entry which is preliminary data.</text>
</comment>
<keyword evidence="2" id="KW-1185">Reference proteome</keyword>
<organism evidence="1 2">
    <name type="scientific">Hoylesella buccalis ATCC 35310</name>
    <dbReference type="NCBI Taxonomy" id="679190"/>
    <lineage>
        <taxon>Bacteria</taxon>
        <taxon>Pseudomonadati</taxon>
        <taxon>Bacteroidota</taxon>
        <taxon>Bacteroidia</taxon>
        <taxon>Bacteroidales</taxon>
        <taxon>Prevotellaceae</taxon>
        <taxon>Hoylesella</taxon>
    </lineage>
</organism>
<gene>
    <name evidence="1" type="ORF">HMPREF0650_0669</name>
</gene>
<dbReference type="EMBL" id="ADEG01000090">
    <property type="protein sequence ID" value="EFA91399.1"/>
    <property type="molecule type" value="Genomic_DNA"/>
</dbReference>
<dbReference type="AlphaFoldDB" id="D1W837"/>
<protein>
    <submittedName>
        <fullName evidence="1">Uncharacterized protein</fullName>
    </submittedName>
</protein>
<evidence type="ECO:0000313" key="2">
    <source>
        <dbReference type="Proteomes" id="UP000005283"/>
    </source>
</evidence>
<name>D1W837_9BACT</name>
<dbReference type="STRING" id="679190.HMPREF0650_0669"/>
<dbReference type="RefSeq" id="WP_004350552.1">
    <property type="nucleotide sequence ID" value="NZ_ADEG01000090.1"/>
</dbReference>
<proteinExistence type="predicted"/>
<evidence type="ECO:0000313" key="1">
    <source>
        <dbReference type="EMBL" id="EFA91399.1"/>
    </source>
</evidence>
<dbReference type="Proteomes" id="UP000005283">
    <property type="component" value="Unassembled WGS sequence"/>
</dbReference>
<reference evidence="1 2" key="1">
    <citation type="submission" date="2009-12" db="EMBL/GenBank/DDBJ databases">
        <title>Genome Sequence of Prevotella buccalis ATCC 35310.</title>
        <authorList>
            <person name="Durkin A.S."/>
            <person name="Madupu R."/>
            <person name="Torralba M."/>
            <person name="Methe B."/>
            <person name="Sutton G."/>
            <person name="Strausberg R.L."/>
            <person name="Nelson K.E."/>
        </authorList>
    </citation>
    <scope>NUCLEOTIDE SEQUENCE [LARGE SCALE GENOMIC DNA]</scope>
    <source>
        <strain evidence="1 2">ATCC 35310</strain>
    </source>
</reference>
<sequence length="119" mass="13890">MDNFKGNSKEKTSSYREEEHKRMMHACFMYLMTNGTLHNERKTFNALKSILELMTTVENLSDVEYENCIVYFYDDYSKGCESPIPELYVRQILVPAIKKYGQLDLVLGATLLYIARNNV</sequence>
<accession>D1W837</accession>